<evidence type="ECO:0000313" key="4">
    <source>
        <dbReference type="EMBL" id="OTA31762.1"/>
    </source>
</evidence>
<dbReference type="VEuPathDB" id="FungiDB:BTJ68_07464"/>
<proteinExistence type="inferred from homology"/>
<gene>
    <name evidence="4" type="ORF">BTJ68_07464</name>
</gene>
<reference evidence="4 5" key="1">
    <citation type="submission" date="2017-01" db="EMBL/GenBank/DDBJ databases">
        <title>The recent genome duplication of the halophilic yeast Hortaea werneckii: insights from long-read sequencing.</title>
        <authorList>
            <person name="Sinha S."/>
            <person name="Flibotte S."/>
            <person name="Neira M."/>
            <person name="Lenassi M."/>
            <person name="Gostincar C."/>
            <person name="Stajich J.E."/>
            <person name="Nislow C.E."/>
        </authorList>
    </citation>
    <scope>NUCLEOTIDE SEQUENCE [LARGE SCALE GENOMIC DNA]</scope>
    <source>
        <strain evidence="4 5">EXF-2000</strain>
    </source>
</reference>
<dbReference type="InterPro" id="IPR036291">
    <property type="entry name" value="NAD(P)-bd_dom_sf"/>
</dbReference>
<dbReference type="Proteomes" id="UP000194280">
    <property type="component" value="Unassembled WGS sequence"/>
</dbReference>
<sequence length="326" mass="35775">MGILQTASDAFYQCFLIPAPALTEKNLPNQSGRVHIVTGGYAGCGKELSKLLYQKNATVYVAGRSQDKGEAAIEEIKKAFPSSDGKLEFLKLDLADLPSIKGSAESFMKREQRLDVLTNNAGVMTPPVGSKTEQGHELQHGTNILGPFLFTKYLTPMLQKTASSSPPGSVRVTWAASLATLFPPRPGGIIFDEQTGKVKIHNDRMSDYAQTKAANALLAREYQARYGDKAGIISNAWNPGNLQSELQRHQTFLEAFFTKAMVHPVIYGGYTELFAACSEEAGREENKGKYIGPWGRFVVLRDDVAANQGGAKKLWEWCEAETKQYS</sequence>
<comment type="caution">
    <text evidence="4">The sequence shown here is derived from an EMBL/GenBank/DDBJ whole genome shotgun (WGS) entry which is preliminary data.</text>
</comment>
<dbReference type="FunCoup" id="A0A1Z5T6V9">
    <property type="interactions" value="440"/>
</dbReference>
<dbReference type="PRINTS" id="PR00081">
    <property type="entry name" value="GDHRDH"/>
</dbReference>
<dbReference type="PANTHER" id="PTHR24320">
    <property type="entry name" value="RETINOL DEHYDROGENASE"/>
    <property type="match status" value="1"/>
</dbReference>
<dbReference type="EMBL" id="MUNK01000107">
    <property type="protein sequence ID" value="OTA31762.1"/>
    <property type="molecule type" value="Genomic_DNA"/>
</dbReference>
<dbReference type="PANTHER" id="PTHR24320:SF236">
    <property type="entry name" value="SHORT-CHAIN DEHYDROGENASE-RELATED"/>
    <property type="match status" value="1"/>
</dbReference>
<dbReference type="Pfam" id="PF00106">
    <property type="entry name" value="adh_short"/>
    <property type="match status" value="1"/>
</dbReference>
<dbReference type="InParanoid" id="A0A1Z5T6V9"/>
<keyword evidence="5" id="KW-1185">Reference proteome</keyword>
<keyword evidence="2" id="KW-0521">NADP</keyword>
<dbReference type="SUPFAM" id="SSF51735">
    <property type="entry name" value="NAD(P)-binding Rossmann-fold domains"/>
    <property type="match status" value="1"/>
</dbReference>
<evidence type="ECO:0000256" key="1">
    <source>
        <dbReference type="ARBA" id="ARBA00006484"/>
    </source>
</evidence>
<dbReference type="GO" id="GO:0016491">
    <property type="term" value="F:oxidoreductase activity"/>
    <property type="evidence" value="ECO:0007669"/>
    <property type="project" value="UniProtKB-KW"/>
</dbReference>
<evidence type="ECO:0008006" key="6">
    <source>
        <dbReference type="Google" id="ProtNLM"/>
    </source>
</evidence>
<keyword evidence="3" id="KW-0560">Oxidoreductase</keyword>
<dbReference type="OrthoDB" id="191139at2759"/>
<protein>
    <recommendedName>
        <fullName evidence="6">NAD(P)-binding protein</fullName>
    </recommendedName>
</protein>
<evidence type="ECO:0000256" key="3">
    <source>
        <dbReference type="ARBA" id="ARBA00023002"/>
    </source>
</evidence>
<dbReference type="AlphaFoldDB" id="A0A1Z5T6V9"/>
<dbReference type="InterPro" id="IPR002347">
    <property type="entry name" value="SDR_fam"/>
</dbReference>
<dbReference type="STRING" id="1157616.A0A1Z5T6V9"/>
<evidence type="ECO:0000256" key="2">
    <source>
        <dbReference type="ARBA" id="ARBA00022857"/>
    </source>
</evidence>
<accession>A0A1Z5T6V9</accession>
<dbReference type="Gene3D" id="3.40.50.720">
    <property type="entry name" value="NAD(P)-binding Rossmann-like Domain"/>
    <property type="match status" value="1"/>
</dbReference>
<comment type="similarity">
    <text evidence="1">Belongs to the short-chain dehydrogenases/reductases (SDR) family.</text>
</comment>
<evidence type="ECO:0000313" key="5">
    <source>
        <dbReference type="Proteomes" id="UP000194280"/>
    </source>
</evidence>
<name>A0A1Z5T6V9_HORWE</name>
<organism evidence="4 5">
    <name type="scientific">Hortaea werneckii EXF-2000</name>
    <dbReference type="NCBI Taxonomy" id="1157616"/>
    <lineage>
        <taxon>Eukaryota</taxon>
        <taxon>Fungi</taxon>
        <taxon>Dikarya</taxon>
        <taxon>Ascomycota</taxon>
        <taxon>Pezizomycotina</taxon>
        <taxon>Dothideomycetes</taxon>
        <taxon>Dothideomycetidae</taxon>
        <taxon>Mycosphaerellales</taxon>
        <taxon>Teratosphaeriaceae</taxon>
        <taxon>Hortaea</taxon>
    </lineage>
</organism>